<sequence>MYKEVEFKEPKKSILRTKSHESKPLVELNGIESETSVVDLRNATVTGVRSRDLQFANQNNQNLRSTNSLRSLDGRRDSERSRRNVLFLDEVLTRKKQEQQQQQQHIDEASPSFGSPSSLRTGTPSGAQQWSTFASYPASYQPSPVFSKRDMDNNGIELVSRSPLPRSRLLSDESWDMWSVGSSGKDHSRNFSLTRHRKQKKQGFMEFNSDSSGNTVMGTTAVNGSSYDALPRYGSSRATFGSLSAASGRSTINTVQNAPATSPIASNSNWTSRNGNNTANSGGTNSPSLATEEPTVKRPVYPRLTEPRPHRQTLQRLHHTKTMNASLLLRLLFGLQVLALHDIENAKGGTANQSQRVPV</sequence>
<feature type="compositionally biased region" description="Polar residues" evidence="1">
    <location>
        <begin position="254"/>
        <end position="270"/>
    </location>
</feature>
<feature type="region of interest" description="Disordered" evidence="1">
    <location>
        <begin position="95"/>
        <end position="130"/>
    </location>
</feature>
<keyword evidence="3" id="KW-1185">Reference proteome</keyword>
<evidence type="ECO:0000256" key="1">
    <source>
        <dbReference type="SAM" id="MobiDB-lite"/>
    </source>
</evidence>
<protein>
    <submittedName>
        <fullName evidence="2 4">Uncharacterized protein</fullName>
    </submittedName>
</protein>
<gene>
    <name evidence="2" type="ORF">ECPE_LOCUS3615</name>
</gene>
<name>A0A183A9I0_9TREM</name>
<organism evidence="4">
    <name type="scientific">Echinostoma caproni</name>
    <dbReference type="NCBI Taxonomy" id="27848"/>
    <lineage>
        <taxon>Eukaryota</taxon>
        <taxon>Metazoa</taxon>
        <taxon>Spiralia</taxon>
        <taxon>Lophotrochozoa</taxon>
        <taxon>Platyhelminthes</taxon>
        <taxon>Trematoda</taxon>
        <taxon>Digenea</taxon>
        <taxon>Plagiorchiida</taxon>
        <taxon>Echinostomata</taxon>
        <taxon>Echinostomatoidea</taxon>
        <taxon>Echinostomatidae</taxon>
        <taxon>Echinostoma</taxon>
    </lineage>
</organism>
<dbReference type="Proteomes" id="UP000272942">
    <property type="component" value="Unassembled WGS sequence"/>
</dbReference>
<reference evidence="4" key="1">
    <citation type="submission" date="2016-06" db="UniProtKB">
        <authorList>
            <consortium name="WormBaseParasite"/>
        </authorList>
    </citation>
    <scope>IDENTIFICATION</scope>
</reference>
<reference evidence="2 3" key="2">
    <citation type="submission" date="2018-11" db="EMBL/GenBank/DDBJ databases">
        <authorList>
            <consortium name="Pathogen Informatics"/>
        </authorList>
    </citation>
    <scope>NUCLEOTIDE SEQUENCE [LARGE SCALE GENOMIC DNA]</scope>
    <source>
        <strain evidence="2 3">Egypt</strain>
    </source>
</reference>
<dbReference type="OrthoDB" id="6284970at2759"/>
<dbReference type="EMBL" id="UZAN01040553">
    <property type="protein sequence ID" value="VDP70044.1"/>
    <property type="molecule type" value="Genomic_DNA"/>
</dbReference>
<evidence type="ECO:0000313" key="4">
    <source>
        <dbReference type="WBParaSite" id="ECPE_0000361801-mRNA-1"/>
    </source>
</evidence>
<proteinExistence type="predicted"/>
<feature type="region of interest" description="Disordered" evidence="1">
    <location>
        <begin position="254"/>
        <end position="310"/>
    </location>
</feature>
<evidence type="ECO:0000313" key="2">
    <source>
        <dbReference type="EMBL" id="VDP70044.1"/>
    </source>
</evidence>
<evidence type="ECO:0000313" key="3">
    <source>
        <dbReference type="Proteomes" id="UP000272942"/>
    </source>
</evidence>
<dbReference type="WBParaSite" id="ECPE_0000361801-mRNA-1">
    <property type="protein sequence ID" value="ECPE_0000361801-mRNA-1"/>
    <property type="gene ID" value="ECPE_0000361801"/>
</dbReference>
<feature type="compositionally biased region" description="Low complexity" evidence="1">
    <location>
        <begin position="271"/>
        <end position="286"/>
    </location>
</feature>
<dbReference type="AlphaFoldDB" id="A0A183A9I0"/>
<accession>A0A183A9I0</accession>
<feature type="compositionally biased region" description="Polar residues" evidence="1">
    <location>
        <begin position="112"/>
        <end position="130"/>
    </location>
</feature>